<dbReference type="SUPFAM" id="SSF53271">
    <property type="entry name" value="PRTase-like"/>
    <property type="match status" value="1"/>
</dbReference>
<dbReference type="InterPro" id="IPR000836">
    <property type="entry name" value="PRTase_dom"/>
</dbReference>
<evidence type="ECO:0000259" key="1">
    <source>
        <dbReference type="Pfam" id="PF00156"/>
    </source>
</evidence>
<dbReference type="EMBL" id="VOOS01000002">
    <property type="protein sequence ID" value="TXB65998.1"/>
    <property type="molecule type" value="Genomic_DNA"/>
</dbReference>
<comment type="caution">
    <text evidence="2">The sequence shown here is derived from an EMBL/GenBank/DDBJ whole genome shotgun (WGS) entry which is preliminary data.</text>
</comment>
<dbReference type="OrthoDB" id="664757at2"/>
<proteinExistence type="predicted"/>
<organism evidence="2 3">
    <name type="scientific">Vicingus serpentipes</name>
    <dbReference type="NCBI Taxonomy" id="1926625"/>
    <lineage>
        <taxon>Bacteria</taxon>
        <taxon>Pseudomonadati</taxon>
        <taxon>Bacteroidota</taxon>
        <taxon>Flavobacteriia</taxon>
        <taxon>Flavobacteriales</taxon>
        <taxon>Vicingaceae</taxon>
        <taxon>Vicingus</taxon>
    </lineage>
</organism>
<dbReference type="InterPro" id="IPR029057">
    <property type="entry name" value="PRTase-like"/>
</dbReference>
<keyword evidence="2" id="KW-0328">Glycosyltransferase</keyword>
<evidence type="ECO:0000313" key="3">
    <source>
        <dbReference type="Proteomes" id="UP000321721"/>
    </source>
</evidence>
<evidence type="ECO:0000313" key="2">
    <source>
        <dbReference type="EMBL" id="TXB65998.1"/>
    </source>
</evidence>
<dbReference type="InterPro" id="IPR050137">
    <property type="entry name" value="PyrR_bifunctional"/>
</dbReference>
<reference evidence="2 3" key="1">
    <citation type="submission" date="2019-08" db="EMBL/GenBank/DDBJ databases">
        <title>Genome of Vicingus serpentipes NCIMB 15042.</title>
        <authorList>
            <person name="Bowman J.P."/>
        </authorList>
    </citation>
    <scope>NUCLEOTIDE SEQUENCE [LARGE SCALE GENOMIC DNA]</scope>
    <source>
        <strain evidence="2 3">NCIMB 15042</strain>
    </source>
</reference>
<gene>
    <name evidence="2" type="ORF">FRY74_05355</name>
</gene>
<feature type="domain" description="Phosphoribosyltransferase" evidence="1">
    <location>
        <begin position="8"/>
        <end position="144"/>
    </location>
</feature>
<dbReference type="Proteomes" id="UP000321721">
    <property type="component" value="Unassembled WGS sequence"/>
</dbReference>
<accession>A0A5C6RUJ3</accession>
<dbReference type="CDD" id="cd06223">
    <property type="entry name" value="PRTases_typeI"/>
    <property type="match status" value="1"/>
</dbReference>
<dbReference type="PANTHER" id="PTHR11608:SF0">
    <property type="entry name" value="BIFUNCTIONAL PROTEIN PYRR"/>
    <property type="match status" value="1"/>
</dbReference>
<dbReference type="AlphaFoldDB" id="A0A5C6RUJ3"/>
<dbReference type="GO" id="GO:0016757">
    <property type="term" value="F:glycosyltransferase activity"/>
    <property type="evidence" value="ECO:0007669"/>
    <property type="project" value="UniProtKB-KW"/>
</dbReference>
<dbReference type="Pfam" id="PF00156">
    <property type="entry name" value="Pribosyltran"/>
    <property type="match status" value="1"/>
</dbReference>
<dbReference type="Gene3D" id="3.40.50.2020">
    <property type="match status" value="1"/>
</dbReference>
<name>A0A5C6RUJ3_9FLAO</name>
<sequence length="168" mass="18921">MPTTKTLILNNLEISQKIDRISFQILEDNHLEEEIIIVGISNNGYLFADKLAKKLKKISDVKITLVKLTLNKENPLSQDIVIDKPTNILSNQVIILVDDVLNSGRALIYGVKYLLDYPIKRMSTAVLVDRNNKRYPIGTHYTGLALSTTLKNNISVEFTKGEMSAYLS</sequence>
<keyword evidence="2" id="KW-0808">Transferase</keyword>
<keyword evidence="3" id="KW-1185">Reference proteome</keyword>
<dbReference type="RefSeq" id="WP_147099360.1">
    <property type="nucleotide sequence ID" value="NZ_VOOS01000002.1"/>
</dbReference>
<protein>
    <submittedName>
        <fullName evidence="2">Phosphoribosyltransferase</fullName>
    </submittedName>
</protein>
<dbReference type="PANTHER" id="PTHR11608">
    <property type="entry name" value="BIFUNCTIONAL PROTEIN PYRR"/>
    <property type="match status" value="1"/>
</dbReference>